<accession>A0A645HW62</accession>
<proteinExistence type="predicted"/>
<feature type="domain" description="TNase-like" evidence="1">
    <location>
        <begin position="1"/>
        <end position="104"/>
    </location>
</feature>
<dbReference type="EC" id="3.1.31.1" evidence="2"/>
<evidence type="ECO:0000259" key="1">
    <source>
        <dbReference type="PROSITE" id="PS50830"/>
    </source>
</evidence>
<protein>
    <submittedName>
        <fullName evidence="2">Thermonuclease</fullName>
        <ecNumber evidence="2">3.1.31.1</ecNumber>
    </submittedName>
</protein>
<dbReference type="PROSITE" id="PS50830">
    <property type="entry name" value="TNASE_3"/>
    <property type="match status" value="1"/>
</dbReference>
<dbReference type="SUPFAM" id="SSF50199">
    <property type="entry name" value="Staphylococcal nuclease"/>
    <property type="match status" value="1"/>
</dbReference>
<evidence type="ECO:0000313" key="2">
    <source>
        <dbReference type="EMBL" id="MPN43295.1"/>
    </source>
</evidence>
<sequence length="107" mass="12463">MLGVDTPETVHPSKPVEHFGNEASNFTKLSLEDQQVYLAFDWDLRDKYNRLLAYVYLQNGLCHNAMIIQHGYGFAYLTYPFQFMEEFEALQDYAKEQSLGLWTAKSN</sequence>
<keyword evidence="2" id="KW-0378">Hydrolase</keyword>
<dbReference type="InterPro" id="IPR035437">
    <property type="entry name" value="SNase_OB-fold_sf"/>
</dbReference>
<reference evidence="2" key="1">
    <citation type="submission" date="2019-08" db="EMBL/GenBank/DDBJ databases">
        <authorList>
            <person name="Kucharzyk K."/>
            <person name="Murdoch R.W."/>
            <person name="Higgins S."/>
            <person name="Loffler F."/>
        </authorList>
    </citation>
    <scope>NUCLEOTIDE SEQUENCE</scope>
</reference>
<dbReference type="SMART" id="SM00318">
    <property type="entry name" value="SNc"/>
    <property type="match status" value="1"/>
</dbReference>
<dbReference type="Gene3D" id="2.40.50.90">
    <property type="match status" value="1"/>
</dbReference>
<dbReference type="GO" id="GO:1990599">
    <property type="term" value="F:3' overhang single-stranded DNA endodeoxyribonuclease activity"/>
    <property type="evidence" value="ECO:0007669"/>
    <property type="project" value="UniProtKB-EC"/>
</dbReference>
<comment type="caution">
    <text evidence="2">The sequence shown here is derived from an EMBL/GenBank/DDBJ whole genome shotgun (WGS) entry which is preliminary data.</text>
</comment>
<gene>
    <name evidence="2" type="primary">nucH_4</name>
    <name evidence="2" type="ORF">SDC9_190854</name>
</gene>
<name>A0A645HW62_9ZZZZ</name>
<dbReference type="AlphaFoldDB" id="A0A645HW62"/>
<dbReference type="EMBL" id="VSSQ01101605">
    <property type="protein sequence ID" value="MPN43295.1"/>
    <property type="molecule type" value="Genomic_DNA"/>
</dbReference>
<dbReference type="InterPro" id="IPR016071">
    <property type="entry name" value="Staphylococal_nuclease_OB-fold"/>
</dbReference>
<organism evidence="2">
    <name type="scientific">bioreactor metagenome</name>
    <dbReference type="NCBI Taxonomy" id="1076179"/>
    <lineage>
        <taxon>unclassified sequences</taxon>
        <taxon>metagenomes</taxon>
        <taxon>ecological metagenomes</taxon>
    </lineage>
</organism>
<dbReference type="Pfam" id="PF00565">
    <property type="entry name" value="SNase"/>
    <property type="match status" value="1"/>
</dbReference>